<name>A0A117MF40_9EURY</name>
<evidence type="ECO:0000313" key="2">
    <source>
        <dbReference type="EMBL" id="KUL00616.1"/>
    </source>
</evidence>
<evidence type="ECO:0000313" key="3">
    <source>
        <dbReference type="Proteomes" id="UP000054598"/>
    </source>
</evidence>
<dbReference type="InterPro" id="IPR053135">
    <property type="entry name" value="AKR2_Oxidoreductase"/>
</dbReference>
<feature type="domain" description="4Fe-4S ferredoxin-type" evidence="1">
    <location>
        <begin position="187"/>
        <end position="215"/>
    </location>
</feature>
<comment type="caution">
    <text evidence="2">The sequence shown here is derived from an EMBL/GenBank/DDBJ whole genome shotgun (WGS) entry which is preliminary data.</text>
</comment>
<protein>
    <submittedName>
        <fullName evidence="2">Putative aldo/keto reductase</fullName>
    </submittedName>
</protein>
<dbReference type="PATRIC" id="fig|2198.3.peg.1259"/>
<dbReference type="EMBL" id="LGHE01000156">
    <property type="protein sequence ID" value="KUL00616.1"/>
    <property type="molecule type" value="Genomic_DNA"/>
</dbReference>
<dbReference type="InterPro" id="IPR017896">
    <property type="entry name" value="4Fe4S_Fe-S-bd"/>
</dbReference>
<dbReference type="PROSITE" id="PS51379">
    <property type="entry name" value="4FE4S_FER_2"/>
    <property type="match status" value="1"/>
</dbReference>
<dbReference type="AlphaFoldDB" id="A0A117MF40"/>
<organism evidence="2 3">
    <name type="scientific">Methanoculleus marisnigri</name>
    <dbReference type="NCBI Taxonomy" id="2198"/>
    <lineage>
        <taxon>Archaea</taxon>
        <taxon>Methanobacteriati</taxon>
        <taxon>Methanobacteriota</taxon>
        <taxon>Stenosarchaea group</taxon>
        <taxon>Methanomicrobia</taxon>
        <taxon>Methanomicrobiales</taxon>
        <taxon>Methanomicrobiaceae</taxon>
        <taxon>Methanoculleus</taxon>
    </lineage>
</organism>
<dbReference type="Gene3D" id="3.20.20.100">
    <property type="entry name" value="NADP-dependent oxidoreductase domain"/>
    <property type="match status" value="2"/>
</dbReference>
<dbReference type="Pfam" id="PF13187">
    <property type="entry name" value="Fer4_9"/>
    <property type="match status" value="1"/>
</dbReference>
<dbReference type="InterPro" id="IPR017900">
    <property type="entry name" value="4Fe4S_Fe_S_CS"/>
</dbReference>
<reference evidence="3" key="1">
    <citation type="journal article" date="2015" name="MBio">
        <title>Genome-Resolved Metagenomic Analysis Reveals Roles for Candidate Phyla and Other Microbial Community Members in Biogeochemical Transformations in Oil Reservoirs.</title>
        <authorList>
            <person name="Hu P."/>
            <person name="Tom L."/>
            <person name="Singh A."/>
            <person name="Thomas B.C."/>
            <person name="Baker B.J."/>
            <person name="Piceno Y.M."/>
            <person name="Andersen G.L."/>
            <person name="Banfield J.F."/>
        </authorList>
    </citation>
    <scope>NUCLEOTIDE SEQUENCE [LARGE SCALE GENOMIC DNA]</scope>
</reference>
<dbReference type="PANTHER" id="PTHR43312">
    <property type="entry name" value="D-THREO-ALDOSE 1-DEHYDROGENASE"/>
    <property type="match status" value="1"/>
</dbReference>
<accession>A0A117MF40</accession>
<sequence length="249" mass="27651">MLYRTMEKTGDELSVLGFGCMRLPRKGMGIDEERAIRQIRYAVDQGVNYVDTALIYPGNEGLRYAASKGLGVKRTPAEWALRWVWNHPEVTVVLSGMNDEQHIEENIRVAGEANPNSLTKKELDIVGRAAEAYRATNRVGCTGCRYCMPCPAGVNIPGCFEAYNTDSGTLQSKVMYHLRVGGKMDGARPAYVSLCKDCGKCVKVCPQHLPIPEVLREVARDYETLGARVIGGATVYALRLMRWNTMRNA</sequence>
<dbReference type="SUPFAM" id="SSF51430">
    <property type="entry name" value="NAD(P)-linked oxidoreductase"/>
    <property type="match status" value="2"/>
</dbReference>
<dbReference type="Proteomes" id="UP000054598">
    <property type="component" value="Unassembled WGS sequence"/>
</dbReference>
<dbReference type="InterPro" id="IPR036812">
    <property type="entry name" value="NAD(P)_OxRdtase_dom_sf"/>
</dbReference>
<dbReference type="PROSITE" id="PS00198">
    <property type="entry name" value="4FE4S_FER_1"/>
    <property type="match status" value="1"/>
</dbReference>
<dbReference type="InterPro" id="IPR023210">
    <property type="entry name" value="NADP_OxRdtase_dom"/>
</dbReference>
<dbReference type="GO" id="GO:0016491">
    <property type="term" value="F:oxidoreductase activity"/>
    <property type="evidence" value="ECO:0007669"/>
    <property type="project" value="UniProtKB-ARBA"/>
</dbReference>
<gene>
    <name evidence="2" type="ORF">XE10_1339</name>
</gene>
<evidence type="ECO:0000259" key="1">
    <source>
        <dbReference type="PROSITE" id="PS51379"/>
    </source>
</evidence>
<dbReference type="Pfam" id="PF00248">
    <property type="entry name" value="Aldo_ket_red"/>
    <property type="match status" value="2"/>
</dbReference>
<dbReference type="PANTHER" id="PTHR43312:SF2">
    <property type="entry name" value="OXIDOREDUCTASE"/>
    <property type="match status" value="1"/>
</dbReference>
<dbReference type="SUPFAM" id="SSF46548">
    <property type="entry name" value="alpha-helical ferredoxin"/>
    <property type="match status" value="1"/>
</dbReference>
<proteinExistence type="predicted"/>